<dbReference type="GO" id="GO:0039693">
    <property type="term" value="P:viral DNA genome replication"/>
    <property type="evidence" value="ECO:0007669"/>
    <property type="project" value="UniProtKB-UniRule"/>
</dbReference>
<evidence type="ECO:0000256" key="4">
    <source>
        <dbReference type="ARBA" id="ARBA00022518"/>
    </source>
</evidence>
<dbReference type="InterPro" id="IPR012677">
    <property type="entry name" value="Nucleotide-bd_a/b_plait_sf"/>
</dbReference>
<keyword evidence="8 12" id="KW-0805">Transcription regulation</keyword>
<dbReference type="InterPro" id="IPR000427">
    <property type="entry name" value="Papillomavirus_E2_C"/>
</dbReference>
<evidence type="ECO:0000256" key="11">
    <source>
        <dbReference type="ARBA" id="ARBA00023163"/>
    </source>
</evidence>
<keyword evidence="6 12" id="KW-1048">Host nucleus</keyword>
<keyword evidence="7 12" id="KW-0235">DNA replication</keyword>
<evidence type="ECO:0000256" key="13">
    <source>
        <dbReference type="SAM" id="MobiDB-lite"/>
    </source>
</evidence>
<feature type="compositionally biased region" description="Low complexity" evidence="13">
    <location>
        <begin position="237"/>
        <end position="247"/>
    </location>
</feature>
<reference evidence="16" key="1">
    <citation type="journal article" date="2018" name="Nat. Med.">
        <title>Expanded skin virome in DOCK8-deficient patients.</title>
        <authorList>
            <consortium name="NISC Comparative Sequencing Program"/>
            <person name="Tirosh O."/>
            <person name="Conlan S."/>
            <person name="Deming C."/>
            <person name="Lee-Lin S.Q."/>
            <person name="Huang X."/>
            <person name="Su H.C."/>
            <person name="Freeman A.F."/>
            <person name="Segre J.A."/>
            <person name="Kong H.H."/>
        </authorList>
    </citation>
    <scope>NUCLEOTIDE SEQUENCE</scope>
    <source>
        <strain evidence="16">HPV-mSK_044</strain>
    </source>
</reference>
<comment type="subunit">
    <text evidence="12">Binds DNA as homodimer. Interacts with protein E1; this interaction greatly increases E1 DNA-binding activity. Interacts with protein L1; this interaction enhances E2-dependent replication and transcription activation. Interacts with protein L2; this interaction inhibits E2 transcriptional activity but not DNA replication function E2. Interacts with protein E7; this interaction inhibits E7 oncogenic activity. Interacts with host TAF1; this interaction modulates E2-dependent transcriptional regulation. Interacts with host BRD4; this interaction mediates E2 transcriptional activation function. Additionally, the interaction with host BRD4 on mitotic chromosomes mediates tethering of the viral genome. Interacts with host TOPBP1; this interaction is required for optimal viral DNA replication.</text>
</comment>
<keyword evidence="5 12" id="KW-0597">Phosphoprotein</keyword>
<keyword evidence="9 12" id="KW-0238">DNA-binding</keyword>
<comment type="subcellular location">
    <subcellularLocation>
        <location evidence="1 12">Host nucleus</location>
    </subcellularLocation>
</comment>
<dbReference type="InterPro" id="IPR035975">
    <property type="entry name" value="E2/EBNA1_C_sf"/>
</dbReference>
<keyword evidence="3 12" id="KW-0678">Repressor</keyword>
<evidence type="ECO:0000256" key="6">
    <source>
        <dbReference type="ARBA" id="ARBA00022562"/>
    </source>
</evidence>
<evidence type="ECO:0000256" key="8">
    <source>
        <dbReference type="ARBA" id="ARBA00023015"/>
    </source>
</evidence>
<gene>
    <name evidence="12" type="primary">E2</name>
</gene>
<evidence type="ECO:0000256" key="10">
    <source>
        <dbReference type="ARBA" id="ARBA00023159"/>
    </source>
</evidence>
<sequence length="384" mass="44469">MNQADLTKRFDVLQEKLMELYESGENTLEAQIEHWRIIRKQYVLMYYSRKEGYKNLGLQPLPTLQTSEYKAKEAIQQLLLLESLQRSPFKDEEWSLSDTSAELTLTPPRNTFKKSPYIVDVWFDNDPKNSFPYTQWNRIYYQDDKEQWRVAEGKADINGLFYDDYTNERNYFLVFAPDVDRFSKTGQWTVKVKNETISSVTSSQRQSSTVSVQGSVTSSRDAVTSSKTFGRDKGKEGSPSSTTPSTPDLRRRRRRREQGESSPRRRKKRLREVPGFGVPASEVGRRPTTVPTRGLRRIERLAAEARDPPIIIVKGGANNLKCFRNRHKNSSLFDRMSTVFRWAGDSFGNRMLISFTSFEQRSMFLNLVHLPKDCTYSLGSLESL</sequence>
<evidence type="ECO:0000256" key="2">
    <source>
        <dbReference type="ARBA" id="ARBA00007794"/>
    </source>
</evidence>
<feature type="cross-link" description="Glycyl lysine isopeptide (Lys-Gly) (interchain with G-Cter in SUMO)" evidence="12">
    <location>
        <position position="314"/>
    </location>
</feature>
<feature type="region of interest" description="Disordered" evidence="13">
    <location>
        <begin position="197"/>
        <end position="289"/>
    </location>
</feature>
<dbReference type="Gene3D" id="2.170.200.10">
    <property type="entry name" value="Papillomavirus E2 early protein domain"/>
    <property type="match status" value="1"/>
</dbReference>
<organism evidence="16">
    <name type="scientific">Human papillomavirus</name>
    <dbReference type="NCBI Taxonomy" id="10566"/>
    <lineage>
        <taxon>Viruses</taxon>
        <taxon>Monodnaviria</taxon>
        <taxon>Shotokuvirae</taxon>
        <taxon>Cossaviricota</taxon>
        <taxon>Papovaviricetes</taxon>
        <taxon>Zurhausenvirales</taxon>
        <taxon>Papillomaviridae</taxon>
    </lineage>
</organism>
<name>A0A385PI56_9PAPI</name>
<dbReference type="Pfam" id="PF00508">
    <property type="entry name" value="PPV_E2_N"/>
    <property type="match status" value="1"/>
</dbReference>
<evidence type="ECO:0000256" key="5">
    <source>
        <dbReference type="ARBA" id="ARBA00022553"/>
    </source>
</evidence>
<feature type="region of interest" description="DNA-binding domain" evidence="12">
    <location>
        <begin position="307"/>
        <end position="384"/>
    </location>
</feature>
<keyword evidence="12" id="KW-0832">Ubl conjugation</keyword>
<comment type="similarity">
    <text evidence="12">Belongs to the papillomaviridae E2 protein family.</text>
</comment>
<dbReference type="GO" id="GO:0006260">
    <property type="term" value="P:DNA replication"/>
    <property type="evidence" value="ECO:0007669"/>
    <property type="project" value="UniProtKB-KW"/>
</dbReference>
<comment type="PTM">
    <text evidence="12">Sumoylation plays a regulatory role in E2 transcriptional activity.</text>
</comment>
<keyword evidence="10 12" id="KW-0010">Activator</keyword>
<evidence type="ECO:0000256" key="9">
    <source>
        <dbReference type="ARBA" id="ARBA00023125"/>
    </source>
</evidence>
<dbReference type="SUPFAM" id="SSF54957">
    <property type="entry name" value="Viral DNA-binding domain"/>
    <property type="match status" value="1"/>
</dbReference>
<evidence type="ECO:0000256" key="1">
    <source>
        <dbReference type="ARBA" id="ARBA00004147"/>
    </source>
</evidence>
<dbReference type="InterPro" id="IPR042504">
    <property type="entry name" value="Regulatory_protein_E2_N_2"/>
</dbReference>
<comment type="function">
    <text evidence="12">Plays a role in the initiation of viral DNA replication. A dimer of E2 interacts with a dimer of E1 in order to improve specificity of E1 DNA binding activity. Once the complex recognizes and binds DNA at specific sites, the E2 dimer is removed from DNA. E2 also regulates viral transcription through binding to the E2RE response element (5'-ACCNNNNNNGGT-3') present in multiple copies in the regulatory regions of the viral genome. Activates or represses transcription depending on E2RE's position with regards to proximal promoter elements including the TATA-box. Repression occurs by sterically hindering the assembly of the transcription initiation complex.</text>
</comment>
<dbReference type="GO" id="GO:0006351">
    <property type="term" value="P:DNA-templated transcription"/>
    <property type="evidence" value="ECO:0007669"/>
    <property type="project" value="UniProtKB-UniRule"/>
</dbReference>
<dbReference type="InterPro" id="IPR033668">
    <property type="entry name" value="Reg_prot_E2"/>
</dbReference>
<evidence type="ECO:0000256" key="3">
    <source>
        <dbReference type="ARBA" id="ARBA00022491"/>
    </source>
</evidence>
<dbReference type="GO" id="GO:0006275">
    <property type="term" value="P:regulation of DNA replication"/>
    <property type="evidence" value="ECO:0007669"/>
    <property type="project" value="UniProtKB-UniRule"/>
</dbReference>
<protein>
    <recommendedName>
        <fullName evidence="12">Regulatory protein E2</fullName>
    </recommendedName>
</protein>
<accession>A0A385PI56</accession>
<dbReference type="Gene3D" id="3.30.70.330">
    <property type="match status" value="1"/>
</dbReference>
<dbReference type="GO" id="GO:0000166">
    <property type="term" value="F:nucleotide binding"/>
    <property type="evidence" value="ECO:0007669"/>
    <property type="project" value="UniProtKB-UniRule"/>
</dbReference>
<comment type="caution">
    <text evidence="12">Lacks conserved residue(s) required for the propagation of feature annotation.</text>
</comment>
<dbReference type="Gene3D" id="1.10.287.30">
    <property type="entry name" value="E2 (early) protein, N terminal domain, subdomain 1"/>
    <property type="match status" value="1"/>
</dbReference>
<dbReference type="HAMAP" id="MF_04001">
    <property type="entry name" value="PPV_E2"/>
    <property type="match status" value="1"/>
</dbReference>
<keyword evidence="11 12" id="KW-0804">Transcription</keyword>
<evidence type="ECO:0000256" key="7">
    <source>
        <dbReference type="ARBA" id="ARBA00022705"/>
    </source>
</evidence>
<dbReference type="GO" id="GO:0003677">
    <property type="term" value="F:DNA binding"/>
    <property type="evidence" value="ECO:0007669"/>
    <property type="project" value="UniProtKB-UniRule"/>
</dbReference>
<dbReference type="GO" id="GO:0042025">
    <property type="term" value="C:host cell nucleus"/>
    <property type="evidence" value="ECO:0007669"/>
    <property type="project" value="UniProtKB-SubCell"/>
</dbReference>
<dbReference type="GO" id="GO:0003700">
    <property type="term" value="F:DNA-binding transcription factor activity"/>
    <property type="evidence" value="ECO:0007669"/>
    <property type="project" value="UniProtKB-UniRule"/>
</dbReference>
<dbReference type="InterPro" id="IPR042503">
    <property type="entry name" value="Regulatory_protein_E2_N_1"/>
</dbReference>
<evidence type="ECO:0000313" key="16">
    <source>
        <dbReference type="EMBL" id="AYA93617.1"/>
    </source>
</evidence>
<comment type="similarity">
    <text evidence="2">Belongs to the papillomaviridae E8^E2C protein family.</text>
</comment>
<dbReference type="Pfam" id="PF00511">
    <property type="entry name" value="PPV_E2_C"/>
    <property type="match status" value="1"/>
</dbReference>
<dbReference type="InterPro" id="IPR036050">
    <property type="entry name" value="Regulatory_protein_E2_N"/>
</dbReference>
<keyword evidence="4 12" id="KW-0244">Early protein</keyword>
<comment type="PTM">
    <text evidence="12">Phosphorylated.</text>
</comment>
<dbReference type="SUPFAM" id="SSF51332">
    <property type="entry name" value="E2 regulatory, transactivation domain"/>
    <property type="match status" value="1"/>
</dbReference>
<dbReference type="InterPro" id="IPR001866">
    <property type="entry name" value="PPV_E2_N"/>
</dbReference>
<feature type="compositionally biased region" description="Low complexity" evidence="13">
    <location>
        <begin position="198"/>
        <end position="219"/>
    </location>
</feature>
<evidence type="ECO:0000259" key="14">
    <source>
        <dbReference type="Pfam" id="PF00508"/>
    </source>
</evidence>
<evidence type="ECO:0000259" key="15">
    <source>
        <dbReference type="Pfam" id="PF00511"/>
    </source>
</evidence>
<proteinExistence type="inferred from homology"/>
<keyword evidence="12" id="KW-1017">Isopeptide bond</keyword>
<feature type="domain" description="Papillomavirus E2 N-terminal" evidence="14">
    <location>
        <begin position="5"/>
        <end position="200"/>
    </location>
</feature>
<evidence type="ECO:0000256" key="12">
    <source>
        <dbReference type="HAMAP-Rule" id="MF_04001"/>
    </source>
</evidence>
<dbReference type="EMBL" id="MH777191">
    <property type="protein sequence ID" value="AYA93617.1"/>
    <property type="molecule type" value="Genomic_DNA"/>
</dbReference>
<feature type="domain" description="Papillomavirus E2 C-terminal" evidence="15">
    <location>
        <begin position="309"/>
        <end position="381"/>
    </location>
</feature>